<reference evidence="14 15" key="1">
    <citation type="journal article" date="2020" name="J. Phycol.">
        <title>Comparative genome analysis reveals Cyanidiococcus gen. nov., a new extremophilic red algal genus sister to Cyanidioschyzon (Cyanidioschyzonaceae, Rhodophyta).</title>
        <authorList>
            <person name="Liu S.-L."/>
            <person name="Chiang Y.-R."/>
            <person name="Yoon H.S."/>
            <person name="Fu H.-Y."/>
        </authorList>
    </citation>
    <scope>NUCLEOTIDE SEQUENCE [LARGE SCALE GENOMIC DNA]</scope>
    <source>
        <strain evidence="14 15">THAL066</strain>
    </source>
</reference>
<evidence type="ECO:0000256" key="1">
    <source>
        <dbReference type="ARBA" id="ARBA00004123"/>
    </source>
</evidence>
<dbReference type="PANTHER" id="PTHR12189">
    <property type="entry name" value="MRNA GUANINE-7- METHYLTRANSFERASE"/>
    <property type="match status" value="1"/>
</dbReference>
<keyword evidence="2 10" id="KW-0489">Methyltransferase</keyword>
<keyword evidence="8 10" id="KW-0539">Nucleus</keyword>
<feature type="site" description="mRNA cap binding" evidence="12">
    <location>
        <position position="309"/>
    </location>
</feature>
<dbReference type="InterPro" id="IPR039753">
    <property type="entry name" value="RG7MT1"/>
</dbReference>
<feature type="binding site" evidence="11">
    <location>
        <position position="55"/>
    </location>
    <ligand>
        <name>S-adenosyl-L-methionine</name>
        <dbReference type="ChEBI" id="CHEBI:59789"/>
    </ligand>
</feature>
<evidence type="ECO:0000256" key="2">
    <source>
        <dbReference type="ARBA" id="ARBA00022603"/>
    </source>
</evidence>
<protein>
    <recommendedName>
        <fullName evidence="10">mRNA cap guanine-N(7) methyltransferase</fullName>
        <ecNumber evidence="10">2.1.1.56</ecNumber>
    </recommendedName>
    <alternativeName>
        <fullName evidence="10">mRNA (guanine-N(7))-methyltransferase</fullName>
    </alternativeName>
    <alternativeName>
        <fullName evidence="10">mRNA cap methyltransferase</fullName>
    </alternativeName>
</protein>
<proteinExistence type="inferred from homology"/>
<dbReference type="EMBL" id="VWRR01000005">
    <property type="protein sequence ID" value="KAF6003789.1"/>
    <property type="molecule type" value="Genomic_DNA"/>
</dbReference>
<evidence type="ECO:0000256" key="5">
    <source>
        <dbReference type="ARBA" id="ARBA00022691"/>
    </source>
</evidence>
<evidence type="ECO:0000256" key="6">
    <source>
        <dbReference type="ARBA" id="ARBA00022884"/>
    </source>
</evidence>
<feature type="binding site" evidence="11">
    <location>
        <position position="37"/>
    </location>
    <ligand>
        <name>S-adenosyl-L-methionine</name>
        <dbReference type="ChEBI" id="CHEBI:59789"/>
    </ligand>
</feature>
<name>A0A7J7IM58_9RHOD</name>
<comment type="caution">
    <text evidence="14">The sequence shown here is derived from an EMBL/GenBank/DDBJ whole genome shotgun (WGS) entry which is preliminary data.</text>
</comment>
<evidence type="ECO:0000256" key="8">
    <source>
        <dbReference type="ARBA" id="ARBA00023242"/>
    </source>
</evidence>
<dbReference type="Gene3D" id="3.40.50.150">
    <property type="entry name" value="Vaccinia Virus protein VP39"/>
    <property type="match status" value="1"/>
</dbReference>
<dbReference type="Pfam" id="PF03291">
    <property type="entry name" value="mRNA_G-N7_MeTrfase"/>
    <property type="match status" value="1"/>
</dbReference>
<keyword evidence="4 10" id="KW-0808">Transferase</keyword>
<keyword evidence="15" id="KW-1185">Reference proteome</keyword>
<feature type="domain" description="MRNA cap 0 methyltransferase" evidence="13">
    <location>
        <begin position="24"/>
        <end position="317"/>
    </location>
</feature>
<dbReference type="PROSITE" id="PS51562">
    <property type="entry name" value="RNA_CAP0_MT"/>
    <property type="match status" value="1"/>
</dbReference>
<evidence type="ECO:0000256" key="12">
    <source>
        <dbReference type="PIRSR" id="PIRSR028762-2"/>
    </source>
</evidence>
<comment type="similarity">
    <text evidence="10">Belongs to the class I-like SAM-binding methyltransferase superfamily. mRNA cap 0 methyltransferase family.</text>
</comment>
<dbReference type="SUPFAM" id="SSF53335">
    <property type="entry name" value="S-adenosyl-L-methionine-dependent methyltransferases"/>
    <property type="match status" value="1"/>
</dbReference>
<dbReference type="AlphaFoldDB" id="A0A7J7IM58"/>
<dbReference type="CDD" id="cd02440">
    <property type="entry name" value="AdoMet_MTases"/>
    <property type="match status" value="1"/>
</dbReference>
<evidence type="ECO:0000313" key="15">
    <source>
        <dbReference type="Proteomes" id="UP000530660"/>
    </source>
</evidence>
<feature type="binding site" evidence="11">
    <location>
        <position position="77"/>
    </location>
    <ligand>
        <name>S-adenosyl-L-methionine</name>
        <dbReference type="ChEBI" id="CHEBI:59789"/>
    </ligand>
</feature>
<feature type="binding site" evidence="12">
    <location>
        <begin position="33"/>
        <end position="34"/>
    </location>
    <ligand>
        <name>mRNA</name>
        <dbReference type="ChEBI" id="CHEBI:33699"/>
    </ligand>
</feature>
<accession>A0A7J7IM58</accession>
<feature type="site" description="mRNA cap binding" evidence="12">
    <location>
        <position position="248"/>
    </location>
</feature>
<feature type="site" description="mRNA cap binding" evidence="12">
    <location>
        <position position="64"/>
    </location>
</feature>
<dbReference type="GO" id="GO:0005634">
    <property type="term" value="C:nucleus"/>
    <property type="evidence" value="ECO:0007669"/>
    <property type="project" value="UniProtKB-SubCell"/>
</dbReference>
<dbReference type="PANTHER" id="PTHR12189:SF2">
    <property type="entry name" value="MRNA CAP GUANINE-N7 METHYLTRANSFERASE"/>
    <property type="match status" value="1"/>
</dbReference>
<dbReference type="InterPro" id="IPR029063">
    <property type="entry name" value="SAM-dependent_MTases_sf"/>
</dbReference>
<feature type="site" description="mRNA cap binding" evidence="12">
    <location>
        <position position="58"/>
    </location>
</feature>
<keyword evidence="6 10" id="KW-0694">RNA-binding</keyword>
<comment type="catalytic activity">
    <reaction evidence="9">
        <text>a 5'-end (5'-triphosphoguanosine)-ribonucleoside in mRNA + S-adenosyl-L-methionine = a 5'-end (N(7)-methyl 5'-triphosphoguanosine)-ribonucleoside in mRNA + S-adenosyl-L-homocysteine</text>
        <dbReference type="Rhea" id="RHEA:67008"/>
        <dbReference type="Rhea" id="RHEA-COMP:17166"/>
        <dbReference type="Rhea" id="RHEA-COMP:17167"/>
        <dbReference type="ChEBI" id="CHEBI:57856"/>
        <dbReference type="ChEBI" id="CHEBI:59789"/>
        <dbReference type="ChEBI" id="CHEBI:156461"/>
        <dbReference type="ChEBI" id="CHEBI:167617"/>
        <dbReference type="EC" id="2.1.1.56"/>
    </reaction>
</comment>
<evidence type="ECO:0000256" key="9">
    <source>
        <dbReference type="ARBA" id="ARBA00044712"/>
    </source>
</evidence>
<gene>
    <name evidence="14" type="ORF">F1559_001451</name>
</gene>
<comment type="subcellular location">
    <subcellularLocation>
        <location evidence="1 10">Nucleus</location>
    </subcellularLocation>
</comment>
<feature type="binding site" evidence="11">
    <location>
        <position position="136"/>
    </location>
    <ligand>
        <name>S-adenosyl-L-methionine</name>
        <dbReference type="ChEBI" id="CHEBI:59789"/>
    </ligand>
</feature>
<keyword evidence="3 10" id="KW-0507">mRNA processing</keyword>
<evidence type="ECO:0000256" key="4">
    <source>
        <dbReference type="ARBA" id="ARBA00022679"/>
    </source>
</evidence>
<evidence type="ECO:0000256" key="11">
    <source>
        <dbReference type="PIRSR" id="PIRSR028762-1"/>
    </source>
</evidence>
<organism evidence="14 15">
    <name type="scientific">Cyanidiococcus yangmingshanensis</name>
    <dbReference type="NCBI Taxonomy" id="2690220"/>
    <lineage>
        <taxon>Eukaryota</taxon>
        <taxon>Rhodophyta</taxon>
        <taxon>Bangiophyceae</taxon>
        <taxon>Cyanidiales</taxon>
        <taxon>Cyanidiaceae</taxon>
        <taxon>Cyanidiococcus</taxon>
    </lineage>
</organism>
<sequence>MDQALVAEHYNKRKDEGKEGRLASRIIRLRNLNNWVKAVLIGLHSKPGYAVLDLACGKGGDLLKFVRAQTSFWVGVDHARVSLEHAVQRYNDLDQRQPPFPAYFFCGDAFGVDLVTHLDLQWPDFDLVSCQFAVHYAFESERRVRQLLHNVTGRLKPGGFFIGTTPDANVLVSKLRAAPGMSFGNSIYRVSFDKPRTVNQVNGSAVEDLDAAAERNEVPAGCKCFAPNEPFGIRYRFTLDENVEDCPEYLVHVPSFERIAKEYGLELLLQMNFHEDAPAQYRELFQRMKVLDPETGTISPEEWDAAYLYMVFAFRKRGPLQRDSERIQTQVWPSENKRLDPAMAIRDLEAR</sequence>
<dbReference type="Proteomes" id="UP000530660">
    <property type="component" value="Unassembled WGS sequence"/>
</dbReference>
<evidence type="ECO:0000256" key="3">
    <source>
        <dbReference type="ARBA" id="ARBA00022664"/>
    </source>
</evidence>
<dbReference type="GO" id="GO:0004482">
    <property type="term" value="F:mRNA 5'-cap (guanine-N7-)-methyltransferase activity"/>
    <property type="evidence" value="ECO:0007669"/>
    <property type="project" value="UniProtKB-EC"/>
</dbReference>
<dbReference type="PIRSF" id="PIRSF028762">
    <property type="entry name" value="ABD1"/>
    <property type="match status" value="1"/>
</dbReference>
<feature type="binding site" evidence="11">
    <location>
        <position position="108"/>
    </location>
    <ligand>
        <name>S-adenosyl-L-methionine</name>
        <dbReference type="ChEBI" id="CHEBI:59789"/>
    </ligand>
</feature>
<evidence type="ECO:0000313" key="14">
    <source>
        <dbReference type="EMBL" id="KAF6003789.1"/>
    </source>
</evidence>
<evidence type="ECO:0000259" key="13">
    <source>
        <dbReference type="PROSITE" id="PS51562"/>
    </source>
</evidence>
<dbReference type="InterPro" id="IPR016899">
    <property type="entry name" value="mRNA_G-N7_MeTrfase_euk"/>
</dbReference>
<dbReference type="GO" id="GO:0003723">
    <property type="term" value="F:RNA binding"/>
    <property type="evidence" value="ECO:0007669"/>
    <property type="project" value="UniProtKB-KW"/>
</dbReference>
<keyword evidence="7 10" id="KW-0506">mRNA capping</keyword>
<dbReference type="EC" id="2.1.1.56" evidence="10"/>
<evidence type="ECO:0000256" key="10">
    <source>
        <dbReference type="PIRNR" id="PIRNR028762"/>
    </source>
</evidence>
<feature type="binding site" evidence="11">
    <location>
        <position position="131"/>
    </location>
    <ligand>
        <name>S-adenosyl-L-methionine</name>
        <dbReference type="ChEBI" id="CHEBI:59789"/>
    </ligand>
</feature>
<keyword evidence="5 10" id="KW-0949">S-adenosyl-L-methionine</keyword>
<dbReference type="OrthoDB" id="10248867at2759"/>
<feature type="site" description="mRNA cap binding" evidence="12">
    <location>
        <position position="89"/>
    </location>
</feature>
<feature type="site" description="mRNA cap binding" evidence="12">
    <location>
        <position position="135"/>
    </location>
</feature>
<dbReference type="InterPro" id="IPR004971">
    <property type="entry name" value="mRNA_G-N7_MeTrfase_dom"/>
</dbReference>
<evidence type="ECO:0000256" key="7">
    <source>
        <dbReference type="ARBA" id="ARBA00023042"/>
    </source>
</evidence>